<protein>
    <submittedName>
        <fullName evidence="2">Uncharacterized protein</fullName>
    </submittedName>
</protein>
<evidence type="ECO:0000256" key="1">
    <source>
        <dbReference type="SAM" id="Phobius"/>
    </source>
</evidence>
<evidence type="ECO:0000313" key="2">
    <source>
        <dbReference type="EMBL" id="MPN26044.1"/>
    </source>
</evidence>
<reference evidence="2" key="1">
    <citation type="submission" date="2019-08" db="EMBL/GenBank/DDBJ databases">
        <authorList>
            <person name="Kucharzyk K."/>
            <person name="Murdoch R.W."/>
            <person name="Higgins S."/>
            <person name="Loffler F."/>
        </authorList>
    </citation>
    <scope>NUCLEOTIDE SEQUENCE</scope>
</reference>
<keyword evidence="1" id="KW-1133">Transmembrane helix</keyword>
<accession>A0A645GQ07</accession>
<name>A0A645GQ07_9ZZZZ</name>
<comment type="caution">
    <text evidence="2">The sequence shown here is derived from an EMBL/GenBank/DDBJ whole genome shotgun (WGS) entry which is preliminary data.</text>
</comment>
<keyword evidence="1" id="KW-0812">Transmembrane</keyword>
<gene>
    <name evidence="2" type="ORF">SDC9_173466</name>
</gene>
<dbReference type="AlphaFoldDB" id="A0A645GQ07"/>
<proteinExistence type="predicted"/>
<feature type="transmembrane region" description="Helical" evidence="1">
    <location>
        <begin position="12"/>
        <end position="30"/>
    </location>
</feature>
<dbReference type="EMBL" id="VSSQ01075448">
    <property type="protein sequence ID" value="MPN26044.1"/>
    <property type="molecule type" value="Genomic_DNA"/>
</dbReference>
<organism evidence="2">
    <name type="scientific">bioreactor metagenome</name>
    <dbReference type="NCBI Taxonomy" id="1076179"/>
    <lineage>
        <taxon>unclassified sequences</taxon>
        <taxon>metagenomes</taxon>
        <taxon>ecological metagenomes</taxon>
    </lineage>
</organism>
<sequence>MGILAGEVWKKHVFVSSMIIITKLAYYSIFSKFYSVNI</sequence>
<keyword evidence="1" id="KW-0472">Membrane</keyword>